<dbReference type="KEGG" id="lit:FPZ52_13660"/>
<dbReference type="InterPro" id="IPR036291">
    <property type="entry name" value="NAD(P)-bd_dom_sf"/>
</dbReference>
<feature type="domain" description="Gfo/Idh/MocA-like oxidoreductase N-terminal" evidence="2">
    <location>
        <begin position="3"/>
        <end position="122"/>
    </location>
</feature>
<dbReference type="InterPro" id="IPR050463">
    <property type="entry name" value="Gfo/Idh/MocA_oxidrdct_glycsds"/>
</dbReference>
<name>A0A5B8I9U6_9RHOB</name>
<evidence type="ECO:0000313" key="5">
    <source>
        <dbReference type="Proteomes" id="UP000318483"/>
    </source>
</evidence>
<keyword evidence="5" id="KW-1185">Reference proteome</keyword>
<evidence type="ECO:0000313" key="4">
    <source>
        <dbReference type="EMBL" id="QDY70759.1"/>
    </source>
</evidence>
<dbReference type="InterPro" id="IPR055170">
    <property type="entry name" value="GFO_IDH_MocA-like_dom"/>
</dbReference>
<dbReference type="GO" id="GO:0016491">
    <property type="term" value="F:oxidoreductase activity"/>
    <property type="evidence" value="ECO:0007669"/>
    <property type="project" value="UniProtKB-KW"/>
</dbReference>
<evidence type="ECO:0000256" key="1">
    <source>
        <dbReference type="ARBA" id="ARBA00023002"/>
    </source>
</evidence>
<reference evidence="4 5" key="1">
    <citation type="submission" date="2019-07" db="EMBL/GenBank/DDBJ databases">
        <title>Litoreibacter alkalisoli sp. nov., isolated from saline-alkaline soil.</title>
        <authorList>
            <person name="Wang S."/>
            <person name="Xu L."/>
            <person name="Xing Y.-T."/>
            <person name="Sun J.-Q."/>
        </authorList>
    </citation>
    <scope>NUCLEOTIDE SEQUENCE [LARGE SCALE GENOMIC DNA]</scope>
    <source>
        <strain evidence="4 5">LN3S51</strain>
        <plasmid evidence="4 5">unnamed2</plasmid>
    </source>
</reference>
<accession>A0A5B8I9U6</accession>
<dbReference type="Pfam" id="PF22725">
    <property type="entry name" value="GFO_IDH_MocA_C3"/>
    <property type="match status" value="1"/>
</dbReference>
<dbReference type="PANTHER" id="PTHR43818">
    <property type="entry name" value="BCDNA.GH03377"/>
    <property type="match status" value="1"/>
</dbReference>
<dbReference type="Pfam" id="PF01408">
    <property type="entry name" value="GFO_IDH_MocA"/>
    <property type="match status" value="1"/>
</dbReference>
<evidence type="ECO:0000259" key="2">
    <source>
        <dbReference type="Pfam" id="PF01408"/>
    </source>
</evidence>
<dbReference type="AlphaFoldDB" id="A0A5B8I9U6"/>
<dbReference type="Gene3D" id="3.30.360.10">
    <property type="entry name" value="Dihydrodipicolinate Reductase, domain 2"/>
    <property type="match status" value="1"/>
</dbReference>
<gene>
    <name evidence="4" type="ORF">FPZ52_13660</name>
</gene>
<dbReference type="InterPro" id="IPR000683">
    <property type="entry name" value="Gfo/Idh/MocA-like_OxRdtase_N"/>
</dbReference>
<keyword evidence="1" id="KW-0560">Oxidoreductase</keyword>
<evidence type="ECO:0000259" key="3">
    <source>
        <dbReference type="Pfam" id="PF22725"/>
    </source>
</evidence>
<dbReference type="RefSeq" id="WP_146366175.1">
    <property type="nucleotide sequence ID" value="NZ_CP042263.1"/>
</dbReference>
<dbReference type="SUPFAM" id="SSF55347">
    <property type="entry name" value="Glyceraldehyde-3-phosphate dehydrogenase-like, C-terminal domain"/>
    <property type="match status" value="1"/>
</dbReference>
<keyword evidence="4" id="KW-0614">Plasmid</keyword>
<dbReference type="Gene3D" id="3.40.50.720">
    <property type="entry name" value="NAD(P)-binding Rossmann-like Domain"/>
    <property type="match status" value="1"/>
</dbReference>
<geneLocation type="plasmid" evidence="4 5">
    <name>unnamed2</name>
</geneLocation>
<dbReference type="PANTHER" id="PTHR43818:SF11">
    <property type="entry name" value="BCDNA.GH03377"/>
    <property type="match status" value="1"/>
</dbReference>
<dbReference type="Proteomes" id="UP000318483">
    <property type="component" value="Plasmid unnamed2"/>
</dbReference>
<protein>
    <submittedName>
        <fullName evidence="4">Gfo/Idh/MocA family oxidoreductase</fullName>
    </submittedName>
</protein>
<proteinExistence type="predicted"/>
<dbReference type="SUPFAM" id="SSF51735">
    <property type="entry name" value="NAD(P)-binding Rossmann-fold domains"/>
    <property type="match status" value="1"/>
</dbReference>
<dbReference type="GO" id="GO:0000166">
    <property type="term" value="F:nucleotide binding"/>
    <property type="evidence" value="ECO:0007669"/>
    <property type="project" value="InterPro"/>
</dbReference>
<dbReference type="OrthoDB" id="9800252at2"/>
<organism evidence="4 5">
    <name type="scientific">Qingshengfaniella alkalisoli</name>
    <dbReference type="NCBI Taxonomy" id="2599296"/>
    <lineage>
        <taxon>Bacteria</taxon>
        <taxon>Pseudomonadati</taxon>
        <taxon>Pseudomonadota</taxon>
        <taxon>Alphaproteobacteria</taxon>
        <taxon>Rhodobacterales</taxon>
        <taxon>Paracoccaceae</taxon>
        <taxon>Qingshengfaniella</taxon>
    </lineage>
</organism>
<dbReference type="EMBL" id="CP042263">
    <property type="protein sequence ID" value="QDY70759.1"/>
    <property type="molecule type" value="Genomic_DNA"/>
</dbReference>
<sequence length="345" mass="36783">MQRAVLAGCGAMAEGWIKAIQGSVELSESVKIVGLVDLDLDRAKTVADGHGLAGAIIGSDLSDVIGQTDATVVFDVVVPAARFDVAGQALAAGCHVLSEKPMATSMDDARALIDTAARAGRLHSIVQNRRYIPGVRRLRRLVQDGTIGDLTSVHCDFFIGAHFGGFREDMDHVLLLDMAIHTFDAGRFILGGQPQNVYCVEQNPKGSWYRDGAAANAIFGFDEGRVLTYRGSWCAEGANTSWESSWRLVGTKGTALWDGHDMFSVGVVTGENGFLREIAQVDMPDAPDASKTSGHASVIADFLKAVETGQAPETISTDNIYSLAMVLGAIESAETGQRVDINIKE</sequence>
<feature type="domain" description="GFO/IDH/MocA-like oxidoreductase" evidence="3">
    <location>
        <begin position="135"/>
        <end position="255"/>
    </location>
</feature>